<evidence type="ECO:0000256" key="10">
    <source>
        <dbReference type="HAMAP-Rule" id="MF_02078"/>
    </source>
</evidence>
<dbReference type="HAMAP" id="MF_02078">
    <property type="entry name" value="MurJ_MviN"/>
    <property type="match status" value="1"/>
</dbReference>
<feature type="transmembrane region" description="Helical" evidence="10">
    <location>
        <begin position="273"/>
        <end position="291"/>
    </location>
</feature>
<feature type="transmembrane region" description="Helical" evidence="10">
    <location>
        <begin position="406"/>
        <end position="426"/>
    </location>
</feature>
<dbReference type="Pfam" id="PF03023">
    <property type="entry name" value="MurJ"/>
    <property type="match status" value="1"/>
</dbReference>
<evidence type="ECO:0000256" key="3">
    <source>
        <dbReference type="ARBA" id="ARBA00022692"/>
    </source>
</evidence>
<gene>
    <name evidence="10 12" type="primary">murJ</name>
    <name evidence="12" type="ORF">YH63_006410</name>
</gene>
<dbReference type="CDD" id="cd13123">
    <property type="entry name" value="MATE_MurJ_like"/>
    <property type="match status" value="1"/>
</dbReference>
<feature type="transmembrane region" description="Helical" evidence="10">
    <location>
        <begin position="474"/>
        <end position="495"/>
    </location>
</feature>
<evidence type="ECO:0000256" key="1">
    <source>
        <dbReference type="ARBA" id="ARBA00004651"/>
    </source>
</evidence>
<evidence type="ECO:0000313" key="12">
    <source>
        <dbReference type="EMBL" id="TKT71067.1"/>
    </source>
</evidence>
<comment type="pathway">
    <text evidence="10">Cell wall biogenesis; peptidoglycan biosynthesis.</text>
</comment>
<comment type="caution">
    <text evidence="12">The sequence shown here is derived from an EMBL/GenBank/DDBJ whole genome shotgun (WGS) entry which is preliminary data.</text>
</comment>
<keyword evidence="6 10" id="KW-1133">Transmembrane helix</keyword>
<dbReference type="UniPathway" id="UPA00219"/>
<feature type="transmembrane region" description="Helical" evidence="10">
    <location>
        <begin position="162"/>
        <end position="178"/>
    </location>
</feature>
<dbReference type="EMBL" id="LBIA02000001">
    <property type="protein sequence ID" value="TKT71067.1"/>
    <property type="molecule type" value="Genomic_DNA"/>
</dbReference>
<evidence type="ECO:0000256" key="9">
    <source>
        <dbReference type="ARBA" id="ARBA00061532"/>
    </source>
</evidence>
<keyword evidence="10" id="KW-0997">Cell inner membrane</keyword>
<sequence>MIRHILTVSTGTLASRTLGFIRDALIAALLGAGPIADAFLVAFQFINVTRRSFTEGALNAALVPHYLRVRESEGAVAAAAFAGRVLGSVSLILIGIALVLTLLMPLVITVLAPGFVGRETLQFAIDDARLMMPYFAFVGPSIVMIGVLNAEHRFMLTAFSPVLFNITMIVVLIVLLVWRHDPLFSATVIAGAVGVAGCLQMLILIQRRPWRDGIATPIRISFDPQIRGFLRKGIPGMVANAGPQFLIVAGAIIASSTPAAVSWLYFANRLIELPLGMVGVAMGTVLVPELTRAIRSGDRKALMQAESRGAELATALVLPATLGLTLLSEPIIRVLFERGAFTPADTVATAQALSILALGLPAHVLVKVLAPAFFAREDTKTPLAATLLGIATAVVCGLFFGHAYGASGVAASISLGAWCCAAVLAWRGAATFGFSIDATARRRLPRIAICAGAMGAMLFLAESFVSPVTATAGFAAQITILGGLVAAGVSFYGLLLDLFGVVSWGEAISNLRDGGLRE</sequence>
<evidence type="ECO:0000256" key="4">
    <source>
        <dbReference type="ARBA" id="ARBA00022960"/>
    </source>
</evidence>
<keyword evidence="5 10" id="KW-0573">Peptidoglycan synthesis</keyword>
<comment type="function">
    <text evidence="8 10 11">Involved in peptidoglycan biosynthesis. Transports lipid-linked peptidoglycan precursors from the inner to the outer leaflet of the cytoplasmic membrane.</text>
</comment>
<evidence type="ECO:0000256" key="7">
    <source>
        <dbReference type="ARBA" id="ARBA00023136"/>
    </source>
</evidence>
<feature type="transmembrane region" description="Helical" evidence="10">
    <location>
        <begin position="20"/>
        <end position="43"/>
    </location>
</feature>
<keyword evidence="4 10" id="KW-0133">Cell shape</keyword>
<evidence type="ECO:0000256" key="2">
    <source>
        <dbReference type="ARBA" id="ARBA00022475"/>
    </source>
</evidence>
<dbReference type="InterPro" id="IPR051050">
    <property type="entry name" value="Lipid_II_flippase_MurJ/MviN"/>
</dbReference>
<evidence type="ECO:0000256" key="8">
    <source>
        <dbReference type="ARBA" id="ARBA00060041"/>
    </source>
</evidence>
<dbReference type="STRING" id="211460.YH63_12520"/>
<keyword evidence="13" id="KW-1185">Reference proteome</keyword>
<dbReference type="OrthoDB" id="9816572at2"/>
<comment type="subcellular location">
    <subcellularLocation>
        <location evidence="10">Cell inner membrane</location>
        <topology evidence="10">Multi-pass membrane protein</topology>
    </subcellularLocation>
    <subcellularLocation>
        <location evidence="1">Cell membrane</location>
        <topology evidence="1">Multi-pass membrane protein</topology>
    </subcellularLocation>
</comment>
<dbReference type="AlphaFoldDB" id="A0A4U6BLJ3"/>
<keyword evidence="10 11" id="KW-0813">Transport</keyword>
<feature type="transmembrane region" description="Helical" evidence="10">
    <location>
        <begin position="382"/>
        <end position="400"/>
    </location>
</feature>
<dbReference type="NCBIfam" id="TIGR01695">
    <property type="entry name" value="murJ_mviN"/>
    <property type="match status" value="1"/>
</dbReference>
<comment type="similarity">
    <text evidence="9 10 11">Belongs to the MurJ/MviN family.</text>
</comment>
<keyword evidence="7 10" id="KW-0472">Membrane</keyword>
<name>A0A4U6BLJ3_9BRAD</name>
<dbReference type="InterPro" id="IPR004268">
    <property type="entry name" value="MurJ"/>
</dbReference>
<feature type="transmembrane region" description="Helical" evidence="10">
    <location>
        <begin position="312"/>
        <end position="336"/>
    </location>
</feature>
<dbReference type="GO" id="GO:0071555">
    <property type="term" value="P:cell wall organization"/>
    <property type="evidence" value="ECO:0007669"/>
    <property type="project" value="UniProtKB-UniRule"/>
</dbReference>
<feature type="transmembrane region" description="Helical" evidence="10">
    <location>
        <begin position="245"/>
        <end position="267"/>
    </location>
</feature>
<feature type="transmembrane region" description="Helical" evidence="10">
    <location>
        <begin position="184"/>
        <end position="205"/>
    </location>
</feature>
<dbReference type="GO" id="GO:0009252">
    <property type="term" value="P:peptidoglycan biosynthetic process"/>
    <property type="evidence" value="ECO:0007669"/>
    <property type="project" value="UniProtKB-UniRule"/>
</dbReference>
<feature type="transmembrane region" description="Helical" evidence="10">
    <location>
        <begin position="348"/>
        <end position="370"/>
    </location>
</feature>
<proteinExistence type="inferred from homology"/>
<evidence type="ECO:0000256" key="5">
    <source>
        <dbReference type="ARBA" id="ARBA00022984"/>
    </source>
</evidence>
<dbReference type="GO" id="GO:0008360">
    <property type="term" value="P:regulation of cell shape"/>
    <property type="evidence" value="ECO:0007669"/>
    <property type="project" value="UniProtKB-UniRule"/>
</dbReference>
<feature type="transmembrane region" description="Helical" evidence="10">
    <location>
        <begin position="447"/>
        <end position="468"/>
    </location>
</feature>
<accession>A0A4U6BLJ3</accession>
<evidence type="ECO:0000256" key="11">
    <source>
        <dbReference type="PIRNR" id="PIRNR002869"/>
    </source>
</evidence>
<dbReference type="PRINTS" id="PR01806">
    <property type="entry name" value="VIRFACTRMVIN"/>
</dbReference>
<dbReference type="Proteomes" id="UP000034832">
    <property type="component" value="Unassembled WGS sequence"/>
</dbReference>
<feature type="transmembrane region" description="Helical" evidence="10">
    <location>
        <begin position="91"/>
        <end position="112"/>
    </location>
</feature>
<keyword evidence="10 11" id="KW-0961">Cell wall biogenesis/degradation</keyword>
<keyword evidence="2 10" id="KW-1003">Cell membrane</keyword>
<keyword evidence="3 10" id="KW-0812">Transmembrane</keyword>
<dbReference type="PANTHER" id="PTHR47019:SF1">
    <property type="entry name" value="LIPID II FLIPPASE MURJ"/>
    <property type="match status" value="1"/>
</dbReference>
<dbReference type="GO" id="GO:0034204">
    <property type="term" value="P:lipid translocation"/>
    <property type="evidence" value="ECO:0007669"/>
    <property type="project" value="TreeGrafter"/>
</dbReference>
<dbReference type="GO" id="GO:0015648">
    <property type="term" value="F:lipid-linked peptidoglycan transporter activity"/>
    <property type="evidence" value="ECO:0007669"/>
    <property type="project" value="UniProtKB-UniRule"/>
</dbReference>
<dbReference type="GO" id="GO:0005886">
    <property type="term" value="C:plasma membrane"/>
    <property type="evidence" value="ECO:0007669"/>
    <property type="project" value="UniProtKB-SubCell"/>
</dbReference>
<evidence type="ECO:0000313" key="13">
    <source>
        <dbReference type="Proteomes" id="UP000034832"/>
    </source>
</evidence>
<organism evidence="12 13">
    <name type="scientific">Afipia massiliensis</name>
    <dbReference type="NCBI Taxonomy" id="211460"/>
    <lineage>
        <taxon>Bacteria</taxon>
        <taxon>Pseudomonadati</taxon>
        <taxon>Pseudomonadota</taxon>
        <taxon>Alphaproteobacteria</taxon>
        <taxon>Hyphomicrobiales</taxon>
        <taxon>Nitrobacteraceae</taxon>
        <taxon>Afipia</taxon>
    </lineage>
</organism>
<dbReference type="PANTHER" id="PTHR47019">
    <property type="entry name" value="LIPID II FLIPPASE MURJ"/>
    <property type="match status" value="1"/>
</dbReference>
<feature type="transmembrane region" description="Helical" evidence="10">
    <location>
        <begin position="132"/>
        <end position="150"/>
    </location>
</feature>
<dbReference type="PIRSF" id="PIRSF002869">
    <property type="entry name" value="MviN"/>
    <property type="match status" value="1"/>
</dbReference>
<dbReference type="RefSeq" id="WP_046828322.1">
    <property type="nucleotide sequence ID" value="NZ_LBIA02000001.1"/>
</dbReference>
<protein>
    <recommendedName>
        <fullName evidence="10">Probable lipid II flippase MurJ</fullName>
    </recommendedName>
</protein>
<evidence type="ECO:0000256" key="6">
    <source>
        <dbReference type="ARBA" id="ARBA00022989"/>
    </source>
</evidence>
<reference evidence="12" key="1">
    <citation type="submission" date="2019-04" db="EMBL/GenBank/DDBJ databases">
        <title>Whole genome sequencing of cave bacteria.</title>
        <authorList>
            <person name="Gan H.M."/>
            <person name="Barton H."/>
            <person name="Savka M.A."/>
        </authorList>
    </citation>
    <scope>NUCLEOTIDE SEQUENCE [LARGE SCALE GENOMIC DNA]</scope>
    <source>
        <strain evidence="12">LC387</strain>
    </source>
</reference>